<sequence>MDTPEKETPEETTPPTPLEQARQAIAQADAIAQRDRNAFEEAIKGFNHAIELLESEEESDTKLHLLGWAEMGKANAYSNSDTQEGIEKAIAGYQVAIKHFDDIKEPSESNKADIAAVWGNIGHTQSRVPAKETLEQATNCFRQSIVILEELPWKDNPRYRHQLAATWLNLGNVYSRQSHPQKPEQRTIDAYEKALEIIDELDKEDTAIGALVASIRASLGRALMWSTQQDHLNLAIASFDETIRTLAGIKEKKDPRLVIEMGSAHANRANLFSRAKPTQDTVQETISSSEFALKIASANEKTHLVAAEISLSARRSYCHAFGMLIGNQPADKQEELHDKASDLLEDGLKLVAHWEQKGAQGLRQSAQHLFHLGCAFYCTQQPHFLPEFVKENLDLEKPDEIMRQSAEKIVAEAIERVNKADAGDSEVASALDETLEKLKAAAPKKDEKPA</sequence>
<evidence type="ECO:0000313" key="2">
    <source>
        <dbReference type="EMBL" id="MBK1876867.1"/>
    </source>
</evidence>
<gene>
    <name evidence="2" type="ORF">JIN87_08310</name>
</gene>
<accession>A0A934RYW6</accession>
<keyword evidence="3" id="KW-1185">Reference proteome</keyword>
<dbReference type="RefSeq" id="WP_200355080.1">
    <property type="nucleotide sequence ID" value="NZ_JAENIL010000012.1"/>
</dbReference>
<evidence type="ECO:0000256" key="1">
    <source>
        <dbReference type="SAM" id="MobiDB-lite"/>
    </source>
</evidence>
<reference evidence="2" key="1">
    <citation type="submission" date="2021-01" db="EMBL/GenBank/DDBJ databases">
        <title>Modified the classification status of verrucomicrobia.</title>
        <authorList>
            <person name="Feng X."/>
        </authorList>
    </citation>
    <scope>NUCLEOTIDE SEQUENCE</scope>
    <source>
        <strain evidence="2">KCTC 13126</strain>
    </source>
</reference>
<dbReference type="InterPro" id="IPR011990">
    <property type="entry name" value="TPR-like_helical_dom_sf"/>
</dbReference>
<dbReference type="SUPFAM" id="SSF48452">
    <property type="entry name" value="TPR-like"/>
    <property type="match status" value="2"/>
</dbReference>
<dbReference type="Gene3D" id="1.25.40.10">
    <property type="entry name" value="Tetratricopeptide repeat domain"/>
    <property type="match status" value="1"/>
</dbReference>
<dbReference type="Proteomes" id="UP000617628">
    <property type="component" value="Unassembled WGS sequence"/>
</dbReference>
<evidence type="ECO:0008006" key="4">
    <source>
        <dbReference type="Google" id="ProtNLM"/>
    </source>
</evidence>
<protein>
    <recommendedName>
        <fullName evidence="4">Tetratricopeptide repeat protein</fullName>
    </recommendedName>
</protein>
<comment type="caution">
    <text evidence="2">The sequence shown here is derived from an EMBL/GenBank/DDBJ whole genome shotgun (WGS) entry which is preliminary data.</text>
</comment>
<dbReference type="EMBL" id="JAENIL010000012">
    <property type="protein sequence ID" value="MBK1876867.1"/>
    <property type="molecule type" value="Genomic_DNA"/>
</dbReference>
<proteinExistence type="predicted"/>
<dbReference type="AlphaFoldDB" id="A0A934RYW6"/>
<feature type="region of interest" description="Disordered" evidence="1">
    <location>
        <begin position="1"/>
        <end position="20"/>
    </location>
</feature>
<organism evidence="2 3">
    <name type="scientific">Pelagicoccus mobilis</name>
    <dbReference type="NCBI Taxonomy" id="415221"/>
    <lineage>
        <taxon>Bacteria</taxon>
        <taxon>Pseudomonadati</taxon>
        <taxon>Verrucomicrobiota</taxon>
        <taxon>Opitutia</taxon>
        <taxon>Puniceicoccales</taxon>
        <taxon>Pelagicoccaceae</taxon>
        <taxon>Pelagicoccus</taxon>
    </lineage>
</organism>
<name>A0A934RYW6_9BACT</name>
<evidence type="ECO:0000313" key="3">
    <source>
        <dbReference type="Proteomes" id="UP000617628"/>
    </source>
</evidence>